<dbReference type="Gene3D" id="1.25.40.10">
    <property type="entry name" value="Tetratricopeptide repeat domain"/>
    <property type="match status" value="1"/>
</dbReference>
<dbReference type="InterPro" id="IPR011990">
    <property type="entry name" value="TPR-like_helical_dom_sf"/>
</dbReference>
<evidence type="ECO:0000313" key="2">
    <source>
        <dbReference type="EMBL" id="MDI9860643.1"/>
    </source>
</evidence>
<dbReference type="EMBL" id="JASHIF010000012">
    <property type="protein sequence ID" value="MDI9860643.1"/>
    <property type="molecule type" value="Genomic_DNA"/>
</dbReference>
<keyword evidence="3" id="KW-1185">Reference proteome</keyword>
<keyword evidence="1" id="KW-0732">Signal</keyword>
<evidence type="ECO:0000256" key="1">
    <source>
        <dbReference type="SAM" id="SignalP"/>
    </source>
</evidence>
<protein>
    <recommendedName>
        <fullName evidence="4">TonB C-terminal domain-containing protein</fullName>
    </recommendedName>
</protein>
<evidence type="ECO:0008006" key="4">
    <source>
        <dbReference type="Google" id="ProtNLM"/>
    </source>
</evidence>
<dbReference type="RefSeq" id="WP_283345284.1">
    <property type="nucleotide sequence ID" value="NZ_JASHIF010000012.1"/>
</dbReference>
<comment type="caution">
    <text evidence="2">The sequence shown here is derived from an EMBL/GenBank/DDBJ whole genome shotgun (WGS) entry which is preliminary data.</text>
</comment>
<proteinExistence type="predicted"/>
<reference evidence="2 3" key="1">
    <citation type="submission" date="2023-05" db="EMBL/GenBank/DDBJ databases">
        <title>Novel species of genus Flectobacillus isolated from stream in China.</title>
        <authorList>
            <person name="Lu H."/>
        </authorList>
    </citation>
    <scope>NUCLEOTIDE SEQUENCE [LARGE SCALE GENOMIC DNA]</scope>
    <source>
        <strain evidence="2 3">KCTC 42575</strain>
    </source>
</reference>
<feature type="chain" id="PRO_5047217035" description="TonB C-terminal domain-containing protein" evidence="1">
    <location>
        <begin position="21"/>
        <end position="370"/>
    </location>
</feature>
<dbReference type="SUPFAM" id="SSF48452">
    <property type="entry name" value="TPR-like"/>
    <property type="match status" value="1"/>
</dbReference>
<feature type="signal peptide" evidence="1">
    <location>
        <begin position="1"/>
        <end position="20"/>
    </location>
</feature>
<accession>A0ABT6YAN6</accession>
<evidence type="ECO:0000313" key="3">
    <source>
        <dbReference type="Proteomes" id="UP001236507"/>
    </source>
</evidence>
<dbReference type="Proteomes" id="UP001236507">
    <property type="component" value="Unassembled WGS sequence"/>
</dbReference>
<name>A0ABT6YAN6_9BACT</name>
<gene>
    <name evidence="2" type="ORF">QM524_15615</name>
</gene>
<sequence length="370" mass="43227">MKKNVLSFLLVSLIQTVIFAQSKIDSSSYPVQVFQLLTKYNWEKNYVDMQDGSILQDPAAERKTVMCLMFRKNGTGSFIQGEQASSFRFRIIDSLVTINEAIYKIDKINDYEMTFSVYATNLDGDEKFRFHYLATKDTPSDIYLRKLIKPNIVFDAPKKDTIFLFNQEVYPKFRGNSEWLRNVPDFEQAFDDTYGVSYNFIEDEFVSHIPKNINTRFEVSFDVTTRGLVENIVITSSTNPEYNPYLIAAIQNTSRKWLPARWKEKNYKSRIQYAFQTEKEDPNAIAYDPEIYDNFYNRAMGLMARKKYDKAVGLLSKCILMTEDSIDALYKRAECYQAAGIMKYACMDWSFLSSKGLKRAEKLYWQNCKQ</sequence>
<organism evidence="2 3">
    <name type="scientific">Flectobacillus roseus</name>
    <dbReference type="NCBI Taxonomy" id="502259"/>
    <lineage>
        <taxon>Bacteria</taxon>
        <taxon>Pseudomonadati</taxon>
        <taxon>Bacteroidota</taxon>
        <taxon>Cytophagia</taxon>
        <taxon>Cytophagales</taxon>
        <taxon>Flectobacillaceae</taxon>
        <taxon>Flectobacillus</taxon>
    </lineage>
</organism>